<comment type="caution">
    <text evidence="2">The sequence shown here is derived from an EMBL/GenBank/DDBJ whole genome shotgun (WGS) entry which is preliminary data.</text>
</comment>
<proteinExistence type="predicted"/>
<evidence type="ECO:0000313" key="2">
    <source>
        <dbReference type="EMBL" id="CAD6185936.1"/>
    </source>
</evidence>
<feature type="compositionally biased region" description="Low complexity" evidence="1">
    <location>
        <begin position="369"/>
        <end position="380"/>
    </location>
</feature>
<organism evidence="2 3">
    <name type="scientific">Caenorhabditis auriculariae</name>
    <dbReference type="NCBI Taxonomy" id="2777116"/>
    <lineage>
        <taxon>Eukaryota</taxon>
        <taxon>Metazoa</taxon>
        <taxon>Ecdysozoa</taxon>
        <taxon>Nematoda</taxon>
        <taxon>Chromadorea</taxon>
        <taxon>Rhabditida</taxon>
        <taxon>Rhabditina</taxon>
        <taxon>Rhabditomorpha</taxon>
        <taxon>Rhabditoidea</taxon>
        <taxon>Rhabditidae</taxon>
        <taxon>Peloderinae</taxon>
        <taxon>Caenorhabditis</taxon>
    </lineage>
</organism>
<dbReference type="AlphaFoldDB" id="A0A8S1GR95"/>
<name>A0A8S1GR95_9PELO</name>
<dbReference type="Proteomes" id="UP000835052">
    <property type="component" value="Unassembled WGS sequence"/>
</dbReference>
<feature type="compositionally biased region" description="Low complexity" evidence="1">
    <location>
        <begin position="124"/>
        <end position="140"/>
    </location>
</feature>
<dbReference type="GO" id="GO:0005794">
    <property type="term" value="C:Golgi apparatus"/>
    <property type="evidence" value="ECO:0007669"/>
    <property type="project" value="TreeGrafter"/>
</dbReference>
<feature type="compositionally biased region" description="Basic and acidic residues" evidence="1">
    <location>
        <begin position="569"/>
        <end position="579"/>
    </location>
</feature>
<dbReference type="PANTHER" id="PTHR19327">
    <property type="entry name" value="GOLGIN"/>
    <property type="match status" value="1"/>
</dbReference>
<feature type="region of interest" description="Disordered" evidence="1">
    <location>
        <begin position="74"/>
        <end position="140"/>
    </location>
</feature>
<dbReference type="EMBL" id="CAJGYM010000003">
    <property type="protein sequence ID" value="CAD6185936.1"/>
    <property type="molecule type" value="Genomic_DNA"/>
</dbReference>
<dbReference type="OrthoDB" id="5322683at2759"/>
<dbReference type="PANTHER" id="PTHR19327:SF0">
    <property type="entry name" value="GOLGIN SUBFAMILY A MEMBER 4"/>
    <property type="match status" value="1"/>
</dbReference>
<keyword evidence="3" id="KW-1185">Reference proteome</keyword>
<evidence type="ECO:0000313" key="3">
    <source>
        <dbReference type="Proteomes" id="UP000835052"/>
    </source>
</evidence>
<feature type="region of interest" description="Disordered" evidence="1">
    <location>
        <begin position="569"/>
        <end position="622"/>
    </location>
</feature>
<feature type="region of interest" description="Disordered" evidence="1">
    <location>
        <begin position="369"/>
        <end position="394"/>
    </location>
</feature>
<dbReference type="GO" id="GO:0048193">
    <property type="term" value="P:Golgi vesicle transport"/>
    <property type="evidence" value="ECO:0007669"/>
    <property type="project" value="TreeGrafter"/>
</dbReference>
<feature type="compositionally biased region" description="Basic and acidic residues" evidence="1">
    <location>
        <begin position="587"/>
        <end position="607"/>
    </location>
</feature>
<sequence>MFKGLKSKLEDEAKKLQASVQQYSEQVVAQVGQYRGAMSDAGSEAGASVSQQSPGVSAIMPEVAEADLLGLGVGAEPRARRHSEDSNHSNESAFSSAFPPLTNAFGNNLERIPSDTESTCSEFSARSPQDLSSSSSQQLQKRLSNYKAKYRDVVKRHNAIVEENERFKSMLSKAQDDMLQRVQKLRDEKKVLSEKLRQVSEKQEDGPEIEQLKQKIEEYKGYLEKYRLKIKQMNEKQPSEDQNEVVQELNERIAKTEEEWTKRMNETESQHALLLAKTNAEMHAALENKDGEIEQWRKKCSVLEKQDGEANTRWQQKVDQLQAVVKALESEKNEMVDKLSEAKQQGVKAVLEEEEKRRLELEARIASLEESSAESLKLSEQQNEELKRKLEEAQQSLKKFQESNEVEELKKKLELAEQKNEDPKVEELQKLLQELKEANLELEAFKSDAQKVLLATREQCQLARDKYEQTASDMEQVSTAEFVLKEEETVTNERLAQAQSSFDARLSEFESEIGRLKSESEGLAVILEEERAKFSDLTRERDAMQEELEKGKELATRYDQLREELQEAKRMRDEVEQRLSDVTNQAERLRNELDEDRKKHEEEKLQSQDEVSEVSTSETRSDAVELLEGLTIELTNVREEKEALQRQLLEERERARLVSQQNSEISLQSEELPSAELAQKLAQLERETQQLIEQITVSKKEKSDFDEKERSLNEKIQELKNEVETKQQEILKIEENAVSSIQHARTVAEEQINVLNVRIEELTGSLAEKKTEKKNKLKEELEKNATVIGGEG</sequence>
<reference evidence="2" key="1">
    <citation type="submission" date="2020-10" db="EMBL/GenBank/DDBJ databases">
        <authorList>
            <person name="Kikuchi T."/>
        </authorList>
    </citation>
    <scope>NUCLEOTIDE SEQUENCE</scope>
    <source>
        <strain evidence="2">NKZ352</strain>
    </source>
</reference>
<protein>
    <submittedName>
        <fullName evidence="2">Uncharacterized protein</fullName>
    </submittedName>
</protein>
<accession>A0A8S1GR95</accession>
<gene>
    <name evidence="2" type="ORF">CAUJ_LOCUS1855</name>
</gene>
<dbReference type="GO" id="GO:0031267">
    <property type="term" value="F:small GTPase binding"/>
    <property type="evidence" value="ECO:0007669"/>
    <property type="project" value="TreeGrafter"/>
</dbReference>
<evidence type="ECO:0000256" key="1">
    <source>
        <dbReference type="SAM" id="MobiDB-lite"/>
    </source>
</evidence>